<dbReference type="Pfam" id="PF01627">
    <property type="entry name" value="Hpt"/>
    <property type="match status" value="1"/>
</dbReference>
<evidence type="ECO:0000256" key="13">
    <source>
        <dbReference type="ARBA" id="ARBA00023136"/>
    </source>
</evidence>
<comment type="subcellular location">
    <subcellularLocation>
        <location evidence="2">Cell membrane</location>
        <topology evidence="2">Multi-pass membrane protein</topology>
    </subcellularLocation>
</comment>
<keyword evidence="10" id="KW-0067">ATP-binding</keyword>
<dbReference type="InterPro" id="IPR033417">
    <property type="entry name" value="CHASE8"/>
</dbReference>
<dbReference type="Pfam" id="PF02518">
    <property type="entry name" value="HATPase_c"/>
    <property type="match status" value="1"/>
</dbReference>
<dbReference type="Gene3D" id="6.10.340.10">
    <property type="match status" value="1"/>
</dbReference>
<evidence type="ECO:0000259" key="19">
    <source>
        <dbReference type="PROSITE" id="PS50885"/>
    </source>
</evidence>
<protein>
    <recommendedName>
        <fullName evidence="3">histidine kinase</fullName>
        <ecNumber evidence="3">2.7.13.3</ecNumber>
    </recommendedName>
</protein>
<sequence>MMRWLGQLSIRYKLMLLMLVVALVVLVLSGASHALNQRQTLQRTAIDELNALAGMLAYNVAAALTFDDPDAATRTLAALAGRSQLRGAYVYDRDGDLFARYPLQVAPLPPNEYGADGSGHQGIGIEPDHLHVVRDIVVDGEVIGHVHLLDSLTRVRAALNHSLTISALILVVAVSAALLLAHWLQRLVSTPIISLTRAMERVSSARDYGVRVQRSRGDELGSLVDGFNDMLDQIQQRDLALEGYKDDLERQVSARTRELERTVAALAEARDRAEAASRAKSDFLATMSHEIRTPMNAVLGMAELLRKSGLDARQTRFAETIQRSGEALLEIINDILDFSKIEAGRLDLEGYDFDLRALIQGTVQLFAESASIQGLRLETDLAADLPAQVHGDGARLRQILMNLIGNAVKFTAAGEIRVRATTRSRAPGGLTLIVAVSDTGPGIDPAQQEEIFAAFSQADGSITRNYGGTGLGLAICRQLARMMEGDVRVCSTPGQGATFTLEIQLAEACGCPPPETLALEQPPPAAVSVMRGRILLVEDNPVNQEMATLMLEDLGLEVTIADNGEEAIKAFAHDAFDLILMDCHMPVMDGFSATARIRRLERERRAVAPTPIIALTANVQKGIGRRCEQAGMNGYLSKPFSQRQLSASIAPWIGLQPSAPDTSPGVEHHTAATAVLDPEVLDSIRALRRSGRPDPLRKVIGLYLDSAPGLMARLRQGLEARAADEVHLAAHTLKSSSANLGAHGFAALCRALEQQAHGGAIEQARATFATTETQFRTLVSALERLQHDDP</sequence>
<dbReference type="PROSITE" id="PS50885">
    <property type="entry name" value="HAMP"/>
    <property type="match status" value="1"/>
</dbReference>
<dbReference type="EMBL" id="JAAXKX010000001">
    <property type="protein sequence ID" value="NKN31858.1"/>
    <property type="molecule type" value="Genomic_DNA"/>
</dbReference>
<keyword evidence="12" id="KW-0902">Two-component regulatory system</keyword>
<evidence type="ECO:0000256" key="2">
    <source>
        <dbReference type="ARBA" id="ARBA00004651"/>
    </source>
</evidence>
<keyword evidence="22" id="KW-1185">Reference proteome</keyword>
<dbReference type="InterPro" id="IPR003661">
    <property type="entry name" value="HisK_dim/P_dom"/>
</dbReference>
<keyword evidence="8" id="KW-0547">Nucleotide-binding</keyword>
<dbReference type="SUPFAM" id="SSF55874">
    <property type="entry name" value="ATPase domain of HSP90 chaperone/DNA topoisomerase II/histidine kinase"/>
    <property type="match status" value="1"/>
</dbReference>
<evidence type="ECO:0000256" key="8">
    <source>
        <dbReference type="ARBA" id="ARBA00022741"/>
    </source>
</evidence>
<evidence type="ECO:0000256" key="14">
    <source>
        <dbReference type="PROSITE-ProRule" id="PRU00110"/>
    </source>
</evidence>
<dbReference type="PANTHER" id="PTHR45339:SF1">
    <property type="entry name" value="HYBRID SIGNAL TRANSDUCTION HISTIDINE KINASE J"/>
    <property type="match status" value="1"/>
</dbReference>
<feature type="domain" description="Histidine kinase" evidence="17">
    <location>
        <begin position="286"/>
        <end position="507"/>
    </location>
</feature>
<dbReference type="InterPro" id="IPR001789">
    <property type="entry name" value="Sig_transdc_resp-reg_receiver"/>
</dbReference>
<dbReference type="SUPFAM" id="SSF47384">
    <property type="entry name" value="Homodimeric domain of signal transducing histidine kinase"/>
    <property type="match status" value="1"/>
</dbReference>
<keyword evidence="7 16" id="KW-0812">Transmembrane</keyword>
<dbReference type="CDD" id="cd00088">
    <property type="entry name" value="HPT"/>
    <property type="match status" value="1"/>
</dbReference>
<evidence type="ECO:0000256" key="10">
    <source>
        <dbReference type="ARBA" id="ARBA00022840"/>
    </source>
</evidence>
<dbReference type="RefSeq" id="WP_168665785.1">
    <property type="nucleotide sequence ID" value="NZ_JAAXKX010000001.1"/>
</dbReference>
<comment type="catalytic activity">
    <reaction evidence="1">
        <text>ATP + protein L-histidine = ADP + protein N-phospho-L-histidine.</text>
        <dbReference type="EC" id="2.7.13.3"/>
    </reaction>
</comment>
<dbReference type="Gene3D" id="3.30.565.10">
    <property type="entry name" value="Histidine kinase-like ATPase, C-terminal domain"/>
    <property type="match status" value="1"/>
</dbReference>
<evidence type="ECO:0000313" key="22">
    <source>
        <dbReference type="Proteomes" id="UP000740754"/>
    </source>
</evidence>
<feature type="domain" description="HAMP" evidence="19">
    <location>
        <begin position="186"/>
        <end position="239"/>
    </location>
</feature>
<evidence type="ECO:0000259" key="17">
    <source>
        <dbReference type="PROSITE" id="PS50109"/>
    </source>
</evidence>
<dbReference type="InterPro" id="IPR005467">
    <property type="entry name" value="His_kinase_dom"/>
</dbReference>
<dbReference type="PRINTS" id="PR00344">
    <property type="entry name" value="BCTRLSENSOR"/>
</dbReference>
<feature type="domain" description="Response regulatory" evidence="18">
    <location>
        <begin position="533"/>
        <end position="653"/>
    </location>
</feature>
<keyword evidence="5 15" id="KW-0597">Phosphoprotein</keyword>
<dbReference type="SUPFAM" id="SSF47226">
    <property type="entry name" value="Histidine-containing phosphotransfer domain, HPT domain"/>
    <property type="match status" value="1"/>
</dbReference>
<dbReference type="CDD" id="cd00082">
    <property type="entry name" value="HisKA"/>
    <property type="match status" value="1"/>
</dbReference>
<dbReference type="CDD" id="cd16922">
    <property type="entry name" value="HATPase_EvgS-ArcB-TorS-like"/>
    <property type="match status" value="1"/>
</dbReference>
<dbReference type="InterPro" id="IPR003660">
    <property type="entry name" value="HAMP_dom"/>
</dbReference>
<keyword evidence="13 16" id="KW-0472">Membrane</keyword>
<comment type="caution">
    <text evidence="21">The sequence shown here is derived from an EMBL/GenBank/DDBJ whole genome shotgun (WGS) entry which is preliminary data.</text>
</comment>
<evidence type="ECO:0000256" key="1">
    <source>
        <dbReference type="ARBA" id="ARBA00000085"/>
    </source>
</evidence>
<feature type="transmembrane region" description="Helical" evidence="16">
    <location>
        <begin position="163"/>
        <end position="184"/>
    </location>
</feature>
<dbReference type="SMART" id="SM00388">
    <property type="entry name" value="HisKA"/>
    <property type="match status" value="1"/>
</dbReference>
<evidence type="ECO:0000256" key="3">
    <source>
        <dbReference type="ARBA" id="ARBA00012438"/>
    </source>
</evidence>
<evidence type="ECO:0000256" key="15">
    <source>
        <dbReference type="PROSITE-ProRule" id="PRU00169"/>
    </source>
</evidence>
<dbReference type="PROSITE" id="PS50110">
    <property type="entry name" value="RESPONSE_REGULATORY"/>
    <property type="match status" value="1"/>
</dbReference>
<dbReference type="InterPro" id="IPR036097">
    <property type="entry name" value="HisK_dim/P_sf"/>
</dbReference>
<evidence type="ECO:0000259" key="20">
    <source>
        <dbReference type="PROSITE" id="PS50894"/>
    </source>
</evidence>
<dbReference type="SMART" id="SM00387">
    <property type="entry name" value="HATPase_c"/>
    <property type="match status" value="1"/>
</dbReference>
<evidence type="ECO:0000256" key="16">
    <source>
        <dbReference type="SAM" id="Phobius"/>
    </source>
</evidence>
<dbReference type="Gene3D" id="1.10.287.130">
    <property type="match status" value="1"/>
</dbReference>
<evidence type="ECO:0000256" key="11">
    <source>
        <dbReference type="ARBA" id="ARBA00022989"/>
    </source>
</evidence>
<dbReference type="SUPFAM" id="SSF158472">
    <property type="entry name" value="HAMP domain-like"/>
    <property type="match status" value="1"/>
</dbReference>
<dbReference type="InterPro" id="IPR003594">
    <property type="entry name" value="HATPase_dom"/>
</dbReference>
<evidence type="ECO:0000256" key="12">
    <source>
        <dbReference type="ARBA" id="ARBA00023012"/>
    </source>
</evidence>
<keyword evidence="6" id="KW-0808">Transferase</keyword>
<dbReference type="InterPro" id="IPR036641">
    <property type="entry name" value="HPT_dom_sf"/>
</dbReference>
<dbReference type="Pfam" id="PF00072">
    <property type="entry name" value="Response_reg"/>
    <property type="match status" value="1"/>
</dbReference>
<dbReference type="PANTHER" id="PTHR45339">
    <property type="entry name" value="HYBRID SIGNAL TRANSDUCTION HISTIDINE KINASE J"/>
    <property type="match status" value="1"/>
</dbReference>
<keyword evidence="11 16" id="KW-1133">Transmembrane helix</keyword>
<dbReference type="Pfam" id="PF00672">
    <property type="entry name" value="HAMP"/>
    <property type="match status" value="1"/>
</dbReference>
<dbReference type="Gene3D" id="1.20.120.160">
    <property type="entry name" value="HPT domain"/>
    <property type="match status" value="1"/>
</dbReference>
<evidence type="ECO:0000313" key="21">
    <source>
        <dbReference type="EMBL" id="NKN31858.1"/>
    </source>
</evidence>
<feature type="domain" description="HPt" evidence="20">
    <location>
        <begin position="692"/>
        <end position="790"/>
    </location>
</feature>
<proteinExistence type="predicted"/>
<dbReference type="InterPro" id="IPR011006">
    <property type="entry name" value="CheY-like_superfamily"/>
</dbReference>
<evidence type="ECO:0000256" key="9">
    <source>
        <dbReference type="ARBA" id="ARBA00022777"/>
    </source>
</evidence>
<evidence type="ECO:0000256" key="6">
    <source>
        <dbReference type="ARBA" id="ARBA00022679"/>
    </source>
</evidence>
<dbReference type="EC" id="2.7.13.3" evidence="3"/>
<evidence type="ECO:0000256" key="7">
    <source>
        <dbReference type="ARBA" id="ARBA00022692"/>
    </source>
</evidence>
<feature type="modified residue" description="Phosphohistidine" evidence="14">
    <location>
        <position position="731"/>
    </location>
</feature>
<accession>A0ABX1I338</accession>
<dbReference type="InterPro" id="IPR036890">
    <property type="entry name" value="HATPase_C_sf"/>
</dbReference>
<dbReference type="Pfam" id="PF17152">
    <property type="entry name" value="CHASE8"/>
    <property type="match status" value="1"/>
</dbReference>
<feature type="modified residue" description="4-aspartylphosphate" evidence="15">
    <location>
        <position position="582"/>
    </location>
</feature>
<gene>
    <name evidence="21" type="ORF">HF203_01280</name>
</gene>
<dbReference type="PROSITE" id="PS50109">
    <property type="entry name" value="HIS_KIN"/>
    <property type="match status" value="1"/>
</dbReference>
<dbReference type="Pfam" id="PF00512">
    <property type="entry name" value="HisKA"/>
    <property type="match status" value="1"/>
</dbReference>
<keyword evidence="9" id="KW-0418">Kinase</keyword>
<reference evidence="21 22" key="1">
    <citation type="submission" date="2020-04" db="EMBL/GenBank/DDBJ databases">
        <title>Draft Whole-Genome sequence of Marichromatium bheemlicum DSM 18632, type strain.</title>
        <authorList>
            <person name="Kyndt J.A."/>
            <person name="Meyer T.E."/>
        </authorList>
    </citation>
    <scope>NUCLEOTIDE SEQUENCE [LARGE SCALE GENOMIC DNA]</scope>
    <source>
        <strain evidence="21 22">DSM 18632</strain>
    </source>
</reference>
<dbReference type="InterPro" id="IPR008207">
    <property type="entry name" value="Sig_transdc_His_kin_Hpt_dom"/>
</dbReference>
<dbReference type="SUPFAM" id="SSF52172">
    <property type="entry name" value="CheY-like"/>
    <property type="match status" value="1"/>
</dbReference>
<dbReference type="Gene3D" id="3.40.50.2300">
    <property type="match status" value="1"/>
</dbReference>
<keyword evidence="4" id="KW-1003">Cell membrane</keyword>
<evidence type="ECO:0000259" key="18">
    <source>
        <dbReference type="PROSITE" id="PS50110"/>
    </source>
</evidence>
<dbReference type="CDD" id="cd17546">
    <property type="entry name" value="REC_hyHK_CKI1_RcsC-like"/>
    <property type="match status" value="1"/>
</dbReference>
<name>A0ABX1I338_9GAMM</name>
<evidence type="ECO:0000256" key="5">
    <source>
        <dbReference type="ARBA" id="ARBA00022553"/>
    </source>
</evidence>
<dbReference type="InterPro" id="IPR004358">
    <property type="entry name" value="Sig_transdc_His_kin-like_C"/>
</dbReference>
<dbReference type="Proteomes" id="UP000740754">
    <property type="component" value="Unassembled WGS sequence"/>
</dbReference>
<dbReference type="PROSITE" id="PS50894">
    <property type="entry name" value="HPT"/>
    <property type="match status" value="1"/>
</dbReference>
<dbReference type="SMART" id="SM00448">
    <property type="entry name" value="REC"/>
    <property type="match status" value="1"/>
</dbReference>
<organism evidence="21 22">
    <name type="scientific">Marichromatium bheemlicum</name>
    <dbReference type="NCBI Taxonomy" id="365339"/>
    <lineage>
        <taxon>Bacteria</taxon>
        <taxon>Pseudomonadati</taxon>
        <taxon>Pseudomonadota</taxon>
        <taxon>Gammaproteobacteria</taxon>
        <taxon>Chromatiales</taxon>
        <taxon>Chromatiaceae</taxon>
        <taxon>Marichromatium</taxon>
    </lineage>
</organism>
<dbReference type="SMART" id="SM00304">
    <property type="entry name" value="HAMP"/>
    <property type="match status" value="1"/>
</dbReference>
<evidence type="ECO:0000256" key="4">
    <source>
        <dbReference type="ARBA" id="ARBA00022475"/>
    </source>
</evidence>
<dbReference type="CDD" id="cd06225">
    <property type="entry name" value="HAMP"/>
    <property type="match status" value="1"/>
</dbReference>